<dbReference type="GO" id="GO:0005524">
    <property type="term" value="F:ATP binding"/>
    <property type="evidence" value="ECO:0007669"/>
    <property type="project" value="UniProtKB-KW"/>
</dbReference>
<dbReference type="InterPro" id="IPR003661">
    <property type="entry name" value="HisK_dim/P_dom"/>
</dbReference>
<evidence type="ECO:0000256" key="4">
    <source>
        <dbReference type="ARBA" id="ARBA00022679"/>
    </source>
</evidence>
<keyword evidence="9" id="KW-1133">Transmembrane helix</keyword>
<feature type="domain" description="Response regulatory" evidence="11">
    <location>
        <begin position="609"/>
        <end position="723"/>
    </location>
</feature>
<dbReference type="Pfam" id="PF00512">
    <property type="entry name" value="HisKA"/>
    <property type="match status" value="1"/>
</dbReference>
<keyword evidence="5" id="KW-0418">Kinase</keyword>
<evidence type="ECO:0000313" key="13">
    <source>
        <dbReference type="Proteomes" id="UP001596043"/>
    </source>
</evidence>
<dbReference type="InterPro" id="IPR004358">
    <property type="entry name" value="Sig_transdc_His_kin-like_C"/>
</dbReference>
<keyword evidence="9" id="KW-0472">Membrane</keyword>
<keyword evidence="12" id="KW-0067">ATP-binding</keyword>
<evidence type="ECO:0000259" key="11">
    <source>
        <dbReference type="PROSITE" id="PS50110"/>
    </source>
</evidence>
<evidence type="ECO:0000256" key="8">
    <source>
        <dbReference type="SAM" id="Coils"/>
    </source>
</evidence>
<evidence type="ECO:0000256" key="6">
    <source>
        <dbReference type="PROSITE-ProRule" id="PRU00169"/>
    </source>
</evidence>
<proteinExistence type="predicted"/>
<dbReference type="SMART" id="SM00028">
    <property type="entry name" value="TPR"/>
    <property type="match status" value="4"/>
</dbReference>
<feature type="domain" description="Histidine kinase" evidence="10">
    <location>
        <begin position="366"/>
        <end position="586"/>
    </location>
</feature>
<feature type="transmembrane region" description="Helical" evidence="9">
    <location>
        <begin position="306"/>
        <end position="328"/>
    </location>
</feature>
<gene>
    <name evidence="12" type="ORF">ACFO3O_15630</name>
</gene>
<comment type="catalytic activity">
    <reaction evidence="1">
        <text>ATP + protein L-histidine = ADP + protein N-phospho-L-histidine.</text>
        <dbReference type="EC" id="2.7.13.3"/>
    </reaction>
</comment>
<dbReference type="Gene3D" id="3.40.50.2300">
    <property type="match status" value="1"/>
</dbReference>
<dbReference type="SMART" id="SM00387">
    <property type="entry name" value="HATPase_c"/>
    <property type="match status" value="1"/>
</dbReference>
<dbReference type="PANTHER" id="PTHR43047">
    <property type="entry name" value="TWO-COMPONENT HISTIDINE PROTEIN KINASE"/>
    <property type="match status" value="1"/>
</dbReference>
<accession>A0ABV9HZW7</accession>
<dbReference type="Pfam" id="PF13181">
    <property type="entry name" value="TPR_8"/>
    <property type="match status" value="1"/>
</dbReference>
<dbReference type="CDD" id="cd00082">
    <property type="entry name" value="HisKA"/>
    <property type="match status" value="1"/>
</dbReference>
<dbReference type="SUPFAM" id="SSF52172">
    <property type="entry name" value="CheY-like"/>
    <property type="match status" value="1"/>
</dbReference>
<keyword evidence="8" id="KW-0175">Coiled coil</keyword>
<dbReference type="SMART" id="SM00388">
    <property type="entry name" value="HisKA"/>
    <property type="match status" value="1"/>
</dbReference>
<dbReference type="PROSITE" id="PS50110">
    <property type="entry name" value="RESPONSE_REGULATORY"/>
    <property type="match status" value="1"/>
</dbReference>
<dbReference type="InterPro" id="IPR011006">
    <property type="entry name" value="CheY-like_superfamily"/>
</dbReference>
<dbReference type="PANTHER" id="PTHR43047:SF64">
    <property type="entry name" value="HISTIDINE KINASE CONTAINING CHEY-HOMOLOGOUS RECEIVER DOMAIN AND PAS DOMAIN-RELATED"/>
    <property type="match status" value="1"/>
</dbReference>
<keyword evidence="9" id="KW-0812">Transmembrane</keyword>
<evidence type="ECO:0000256" key="7">
    <source>
        <dbReference type="PROSITE-ProRule" id="PRU00339"/>
    </source>
</evidence>
<dbReference type="InterPro" id="IPR036890">
    <property type="entry name" value="HATPase_C_sf"/>
</dbReference>
<dbReference type="InterPro" id="IPR019734">
    <property type="entry name" value="TPR_rpt"/>
</dbReference>
<dbReference type="SUPFAM" id="SSF55874">
    <property type="entry name" value="ATPase domain of HSP90 chaperone/DNA topoisomerase II/histidine kinase"/>
    <property type="match status" value="1"/>
</dbReference>
<name>A0ABV9HZW7_9FLAO</name>
<dbReference type="CDD" id="cd17546">
    <property type="entry name" value="REC_hyHK_CKI1_RcsC-like"/>
    <property type="match status" value="1"/>
</dbReference>
<dbReference type="SUPFAM" id="SSF48452">
    <property type="entry name" value="TPR-like"/>
    <property type="match status" value="1"/>
</dbReference>
<evidence type="ECO:0000256" key="1">
    <source>
        <dbReference type="ARBA" id="ARBA00000085"/>
    </source>
</evidence>
<dbReference type="PROSITE" id="PS50109">
    <property type="entry name" value="HIS_KIN"/>
    <property type="match status" value="1"/>
</dbReference>
<keyword evidence="3 6" id="KW-0597">Phosphoprotein</keyword>
<dbReference type="Pfam" id="PF02518">
    <property type="entry name" value="HATPase_c"/>
    <property type="match status" value="1"/>
</dbReference>
<evidence type="ECO:0000259" key="10">
    <source>
        <dbReference type="PROSITE" id="PS50109"/>
    </source>
</evidence>
<keyword evidence="7" id="KW-0802">TPR repeat</keyword>
<dbReference type="InterPro" id="IPR005467">
    <property type="entry name" value="His_kinase_dom"/>
</dbReference>
<evidence type="ECO:0000256" key="5">
    <source>
        <dbReference type="ARBA" id="ARBA00022777"/>
    </source>
</evidence>
<dbReference type="Gene3D" id="3.30.565.10">
    <property type="entry name" value="Histidine kinase-like ATPase, C-terminal domain"/>
    <property type="match status" value="1"/>
</dbReference>
<keyword evidence="12" id="KW-0547">Nucleotide-binding</keyword>
<feature type="coiled-coil region" evidence="8">
    <location>
        <begin position="273"/>
        <end position="309"/>
    </location>
</feature>
<dbReference type="Gene3D" id="1.25.40.10">
    <property type="entry name" value="Tetratricopeptide repeat domain"/>
    <property type="match status" value="2"/>
</dbReference>
<feature type="modified residue" description="4-aspartylphosphate" evidence="6">
    <location>
        <position position="658"/>
    </location>
</feature>
<dbReference type="InterPro" id="IPR036097">
    <property type="entry name" value="HisK_dim/P_sf"/>
</dbReference>
<dbReference type="Pfam" id="PF00072">
    <property type="entry name" value="Response_reg"/>
    <property type="match status" value="1"/>
</dbReference>
<dbReference type="CDD" id="cd16922">
    <property type="entry name" value="HATPase_EvgS-ArcB-TorS-like"/>
    <property type="match status" value="1"/>
</dbReference>
<evidence type="ECO:0000256" key="3">
    <source>
        <dbReference type="ARBA" id="ARBA00022553"/>
    </source>
</evidence>
<keyword evidence="4" id="KW-0808">Transferase</keyword>
<protein>
    <recommendedName>
        <fullName evidence="2">histidine kinase</fullName>
        <ecNumber evidence="2">2.7.13.3</ecNumber>
    </recommendedName>
</protein>
<feature type="repeat" description="TPR" evidence="7">
    <location>
        <begin position="64"/>
        <end position="97"/>
    </location>
</feature>
<dbReference type="PROSITE" id="PS50005">
    <property type="entry name" value="TPR"/>
    <property type="match status" value="1"/>
</dbReference>
<dbReference type="Proteomes" id="UP001596043">
    <property type="component" value="Unassembled WGS sequence"/>
</dbReference>
<dbReference type="SMART" id="SM00448">
    <property type="entry name" value="REC"/>
    <property type="match status" value="1"/>
</dbReference>
<evidence type="ECO:0000313" key="12">
    <source>
        <dbReference type="EMBL" id="MFC4635340.1"/>
    </source>
</evidence>
<dbReference type="InterPro" id="IPR011990">
    <property type="entry name" value="TPR-like_helical_dom_sf"/>
</dbReference>
<keyword evidence="13" id="KW-1185">Reference proteome</keyword>
<organism evidence="12 13">
    <name type="scientific">Dokdonia ponticola</name>
    <dbReference type="NCBI Taxonomy" id="2041041"/>
    <lineage>
        <taxon>Bacteria</taxon>
        <taxon>Pseudomonadati</taxon>
        <taxon>Bacteroidota</taxon>
        <taxon>Flavobacteriia</taxon>
        <taxon>Flavobacteriales</taxon>
        <taxon>Flavobacteriaceae</taxon>
        <taxon>Dokdonia</taxon>
    </lineage>
</organism>
<dbReference type="InterPro" id="IPR003594">
    <property type="entry name" value="HATPase_dom"/>
</dbReference>
<evidence type="ECO:0000256" key="9">
    <source>
        <dbReference type="SAM" id="Phobius"/>
    </source>
</evidence>
<dbReference type="EMBL" id="JBHSFV010000010">
    <property type="protein sequence ID" value="MFC4635340.1"/>
    <property type="molecule type" value="Genomic_DNA"/>
</dbReference>
<reference evidence="13" key="1">
    <citation type="journal article" date="2019" name="Int. J. Syst. Evol. Microbiol.">
        <title>The Global Catalogue of Microorganisms (GCM) 10K type strain sequencing project: providing services to taxonomists for standard genome sequencing and annotation.</title>
        <authorList>
            <consortium name="The Broad Institute Genomics Platform"/>
            <consortium name="The Broad Institute Genome Sequencing Center for Infectious Disease"/>
            <person name="Wu L."/>
            <person name="Ma J."/>
        </authorList>
    </citation>
    <scope>NUCLEOTIDE SEQUENCE [LARGE SCALE GENOMIC DNA]</scope>
    <source>
        <strain evidence="13">YJ-61-S</strain>
    </source>
</reference>
<dbReference type="RefSeq" id="WP_379980465.1">
    <property type="nucleotide sequence ID" value="NZ_JBHSFV010000010.1"/>
</dbReference>
<dbReference type="EC" id="2.7.13.3" evidence="2"/>
<dbReference type="InterPro" id="IPR001789">
    <property type="entry name" value="Sig_transdc_resp-reg_receiver"/>
</dbReference>
<evidence type="ECO:0000256" key="2">
    <source>
        <dbReference type="ARBA" id="ARBA00012438"/>
    </source>
</evidence>
<dbReference type="PRINTS" id="PR00344">
    <property type="entry name" value="BCTRLSENSOR"/>
</dbReference>
<sequence length="724" mass="82506">MAAQDLQQYETSRNIPYTYTNAQIDSITNILRHYFYEASYDKVIEETPTLIDNARDINYKMGERRLISILGNAFIQLDDIDKASEFFNKALLRAQKEKDTVSLGTLFINLGNTYIKKDPQRAISYFENAYEAGKQLESDRIIFIALNNLSELYVGTKDLQKAQYYVDKALPLLLNSKTIDEALRDEYIATVYHVQGAIFLLQEKNDQAIEYILKSMKVGKGKYQEETLLNNFTNLIDAYENTGQYEKLNVIRKRYDSLRDKRYEADKILQQQIARSKFNLDQYEQDLKASELERQLAEQKASKSKLLSIFSLTLGGILLLILALLLYVRRKRFKLLKDLKAKNAQYLEAKEKSERLTQAKTQLFSTISHELRTPLYGIIGLSSILLKDPKFQNNLEDLTSLKFSADYLLALVNDILNLNKLDSQSGQHIQNSNFKLESLIHNITQSFEFINQQNNNSVYIDIDPTIPKILLGDQTKVSQVLMNLVSNASKFTQDGRIDIIVKKHYIDDKKVSLSFSIMDTGIGIPEEQKEKIFEEFTQGANYSEYEGTGLGLPIVNKILAILGSKLMFESTYGKGTTFSCILTFSRGAADMPEDTNREDVCVKKLQDKKILIVDDNKINQLVTQKVLEQHGMLHGVANNGLDALEKVKEHAFDAILMDVNMPVMNGLDSSKAMRDFGLNTPIIALTAVNAVNPEKDFGTYGIDDAIVKPYRTEQLLELLVKYIY</sequence>
<comment type="caution">
    <text evidence="12">The sequence shown here is derived from an EMBL/GenBank/DDBJ whole genome shotgun (WGS) entry which is preliminary data.</text>
</comment>
<dbReference type="Gene3D" id="1.10.287.130">
    <property type="match status" value="1"/>
</dbReference>
<dbReference type="SUPFAM" id="SSF47384">
    <property type="entry name" value="Homodimeric domain of signal transducing histidine kinase"/>
    <property type="match status" value="1"/>
</dbReference>